<reference evidence="4 6" key="2">
    <citation type="submission" date="2019-08" db="EMBL/GenBank/DDBJ databases">
        <title>Complete genome sequences of Francisella adeliensis (FSC1325 and FSC1326).</title>
        <authorList>
            <person name="Ohrman C."/>
            <person name="Uneklint I."/>
            <person name="Vallesi A."/>
            <person name="Karlsson L."/>
            <person name="Sjodin A."/>
        </authorList>
    </citation>
    <scope>NUCLEOTIDE SEQUENCE [LARGE SCALE GENOMIC DNA]</scope>
    <source>
        <strain evidence="4 6">FSC1325</strain>
    </source>
</reference>
<dbReference type="AlphaFoldDB" id="A0A2Z4XX80"/>
<evidence type="ECO:0000259" key="2">
    <source>
        <dbReference type="SMART" id="SM00014"/>
    </source>
</evidence>
<sequence>MFKLISVVVVSVILITNSYAEKVLSVEEIKIPNSLKLLPEPPTANSIGFLNDKAISESALKGRKDSERYEQAIIDTGYSANSLAKNFSKSFGYNISKENTPIIYSLIDLAIKVSSKATADAKKEHKRIRPFVYYNKQTCNPAEEKHLGKFASYPSGHTTEGWAIALILAEINPNHQEQILKKGYEFGQSRVVCGAHWPSDVEAGYIVGSTVFSALNANDQFTQLIIQAKKEISSK</sequence>
<evidence type="ECO:0000313" key="3">
    <source>
        <dbReference type="EMBL" id="AXA33497.1"/>
    </source>
</evidence>
<organism evidence="3 5">
    <name type="scientific">Francisella adeliensis</name>
    <dbReference type="NCBI Taxonomy" id="2007306"/>
    <lineage>
        <taxon>Bacteria</taxon>
        <taxon>Pseudomonadati</taxon>
        <taxon>Pseudomonadota</taxon>
        <taxon>Gammaproteobacteria</taxon>
        <taxon>Thiotrichales</taxon>
        <taxon>Francisellaceae</taxon>
        <taxon>Francisella</taxon>
    </lineage>
</organism>
<dbReference type="EMBL" id="CP043424">
    <property type="protein sequence ID" value="QIW11728.1"/>
    <property type="molecule type" value="Genomic_DNA"/>
</dbReference>
<dbReference type="InterPro" id="IPR000326">
    <property type="entry name" value="PAP2/HPO"/>
</dbReference>
<dbReference type="PIRSF" id="PIRSF000897">
    <property type="entry name" value="Acid_Ptase_ClsA"/>
    <property type="match status" value="1"/>
</dbReference>
<evidence type="ECO:0000313" key="4">
    <source>
        <dbReference type="EMBL" id="QIW11728.1"/>
    </source>
</evidence>
<dbReference type="PRINTS" id="PR00483">
    <property type="entry name" value="BACPHPHTASE"/>
</dbReference>
<keyword evidence="1" id="KW-0378">Hydrolase</keyword>
<dbReference type="CDD" id="cd03397">
    <property type="entry name" value="PAP2_acid_phosphatase"/>
    <property type="match status" value="1"/>
</dbReference>
<accession>A0A2Z4XX80</accession>
<comment type="similarity">
    <text evidence="1">Belongs to the class A bacterial acid phosphatase family.</text>
</comment>
<protein>
    <recommendedName>
        <fullName evidence="1">Acid phosphatase</fullName>
        <ecNumber evidence="1">3.1.3.2</ecNumber>
    </recommendedName>
</protein>
<evidence type="ECO:0000313" key="5">
    <source>
        <dbReference type="Proteomes" id="UP000251120"/>
    </source>
</evidence>
<dbReference type="Proteomes" id="UP000681131">
    <property type="component" value="Chromosome"/>
</dbReference>
<proteinExistence type="inferred from homology"/>
<dbReference type="Pfam" id="PF01569">
    <property type="entry name" value="PAP2"/>
    <property type="match status" value="1"/>
</dbReference>
<dbReference type="GO" id="GO:0003993">
    <property type="term" value="F:acid phosphatase activity"/>
    <property type="evidence" value="ECO:0007669"/>
    <property type="project" value="UniProtKB-EC"/>
</dbReference>
<dbReference type="SMART" id="SM00014">
    <property type="entry name" value="acidPPc"/>
    <property type="match status" value="1"/>
</dbReference>
<gene>
    <name evidence="3" type="ORF">CDH04_03295</name>
    <name evidence="4" type="ORF">FZC43_03295</name>
</gene>
<reference evidence="3 5" key="1">
    <citation type="submission" date="2017-06" db="EMBL/GenBank/DDBJ databases">
        <title>Complete genome of Francisella adeliensis.</title>
        <authorList>
            <person name="Vallesi A."/>
            <person name="Sjodin A."/>
        </authorList>
    </citation>
    <scope>NUCLEOTIDE SEQUENCE [LARGE SCALE GENOMIC DNA]</scope>
    <source>
        <strain evidence="3 5">FDC440</strain>
    </source>
</reference>
<keyword evidence="6" id="KW-1185">Reference proteome</keyword>
<dbReference type="EMBL" id="CP021781">
    <property type="protein sequence ID" value="AXA33497.1"/>
    <property type="molecule type" value="Genomic_DNA"/>
</dbReference>
<dbReference type="KEGG" id="fad:CDH04_03295"/>
<feature type="domain" description="Phosphatidic acid phosphatase type 2/haloperoxidase" evidence="2">
    <location>
        <begin position="102"/>
        <end position="216"/>
    </location>
</feature>
<dbReference type="InterPro" id="IPR036938">
    <property type="entry name" value="PAP2/HPO_sf"/>
</dbReference>
<dbReference type="InterPro" id="IPR001011">
    <property type="entry name" value="Acid_Pase_classA_bac"/>
</dbReference>
<dbReference type="EC" id="3.1.3.2" evidence="1"/>
<dbReference type="RefSeq" id="WP_112869670.1">
    <property type="nucleotide sequence ID" value="NZ_CP021781.1"/>
</dbReference>
<comment type="catalytic activity">
    <reaction evidence="1">
        <text>a phosphate monoester + H2O = an alcohol + phosphate</text>
        <dbReference type="Rhea" id="RHEA:15017"/>
        <dbReference type="ChEBI" id="CHEBI:15377"/>
        <dbReference type="ChEBI" id="CHEBI:30879"/>
        <dbReference type="ChEBI" id="CHEBI:43474"/>
        <dbReference type="ChEBI" id="CHEBI:67140"/>
        <dbReference type="EC" id="3.1.3.2"/>
    </reaction>
</comment>
<name>A0A2Z4XX80_9GAMM</name>
<dbReference type="Gene3D" id="1.20.144.10">
    <property type="entry name" value="Phosphatidic acid phosphatase type 2/haloperoxidase"/>
    <property type="match status" value="1"/>
</dbReference>
<dbReference type="Proteomes" id="UP000251120">
    <property type="component" value="Chromosome"/>
</dbReference>
<evidence type="ECO:0000313" key="6">
    <source>
        <dbReference type="Proteomes" id="UP000681131"/>
    </source>
</evidence>
<dbReference type="OrthoDB" id="9805301at2"/>
<dbReference type="GO" id="GO:0030288">
    <property type="term" value="C:outer membrane-bounded periplasmic space"/>
    <property type="evidence" value="ECO:0007669"/>
    <property type="project" value="InterPro"/>
</dbReference>
<evidence type="ECO:0000256" key="1">
    <source>
        <dbReference type="PIRNR" id="PIRNR000897"/>
    </source>
</evidence>
<dbReference type="SUPFAM" id="SSF48317">
    <property type="entry name" value="Acid phosphatase/Vanadium-dependent haloperoxidase"/>
    <property type="match status" value="1"/>
</dbReference>